<dbReference type="GO" id="GO:0005634">
    <property type="term" value="C:nucleus"/>
    <property type="evidence" value="ECO:0007669"/>
    <property type="project" value="UniProtKB-SubCell"/>
</dbReference>
<feature type="compositionally biased region" description="Basic and acidic residues" evidence="12">
    <location>
        <begin position="248"/>
        <end position="257"/>
    </location>
</feature>
<reference evidence="13 14" key="1">
    <citation type="journal article" date="2018" name="Nat. Ecol. Evol.">
        <title>Shark genomes provide insights into elasmobranch evolution and the origin of vertebrates.</title>
        <authorList>
            <person name="Hara Y"/>
            <person name="Yamaguchi K"/>
            <person name="Onimaru K"/>
            <person name="Kadota M"/>
            <person name="Koyanagi M"/>
            <person name="Keeley SD"/>
            <person name="Tatsumi K"/>
            <person name="Tanaka K"/>
            <person name="Motone F"/>
            <person name="Kageyama Y"/>
            <person name="Nozu R"/>
            <person name="Adachi N"/>
            <person name="Nishimura O"/>
            <person name="Nakagawa R"/>
            <person name="Tanegashima C"/>
            <person name="Kiyatake I"/>
            <person name="Matsumoto R"/>
            <person name="Murakumo K"/>
            <person name="Nishida K"/>
            <person name="Terakita A"/>
            <person name="Kuratani S"/>
            <person name="Sato K"/>
            <person name="Hyodo S Kuraku.S."/>
        </authorList>
    </citation>
    <scope>NUCLEOTIDE SEQUENCE [LARGE SCALE GENOMIC DNA]</scope>
</reference>
<accession>A0A401NJP1</accession>
<feature type="region of interest" description="Disordered" evidence="12">
    <location>
        <begin position="237"/>
        <end position="260"/>
    </location>
</feature>
<evidence type="ECO:0000256" key="4">
    <source>
        <dbReference type="ARBA" id="ARBA00016468"/>
    </source>
</evidence>
<evidence type="ECO:0000256" key="7">
    <source>
        <dbReference type="ARBA" id="ARBA00022782"/>
    </source>
</evidence>
<dbReference type="OrthoDB" id="193258at2759"/>
<feature type="region of interest" description="Disordered" evidence="12">
    <location>
        <begin position="64"/>
        <end position="92"/>
    </location>
</feature>
<evidence type="ECO:0000256" key="8">
    <source>
        <dbReference type="ARBA" id="ARBA00023054"/>
    </source>
</evidence>
<sequence>MAERRPPGRGLHPPAAFSRRSGAEDLIPPSHFEGRCPAPPSVDTEPWAALAKANKEILELRQENSSLRAIQRPSNRDNLRGHTGNESEKVSTRARNVFRVSSRQLLHSAESRGKDCAALRETVAELEGELRLSREKGAQDAARFREKLKAAGEERDTLQEDLRQAKHELESQSSLIHQLRTYIGQLVPDEKQLEESRQEKDELNNRVQHLEKERETLRATAELLNVRLRSLTDILTIQESGHSGKPNPDSRDGESGKRPPLLTRWREKVFALLVQLKSQEINHANEMNQLQVKIANLEEEIRVKGQEHAVLLHSLEDRTAEKNMERVQNQTLQEELSGAQNDAVRFRGQLDRAENTLRSFKEVVSSFYQKFLDQEAELRKALCRLVNLGQRVTFANKRIDTIHGLVARKDALVRLQLQEESREAASDISRRSHKDLEKELELLNGERDQLAAELKRNSQLIEKKVADARLKFDADLKDRLVVMGQLEGALEEKSQCLRRLTEQLGEAQKQLTDSQEAAQSLRLDLCRQQEKYEQGESPPAVRPVRSNISLMKA</sequence>
<evidence type="ECO:0000256" key="10">
    <source>
        <dbReference type="ARBA" id="ARBA00031932"/>
    </source>
</evidence>
<evidence type="ECO:0000313" key="13">
    <source>
        <dbReference type="EMBL" id="GCB61096.1"/>
    </source>
</evidence>
<dbReference type="PANTHER" id="PTHR46822:SF1">
    <property type="entry name" value="COILED-COIL ALPHA-HELICAL ROD PROTEIN 1"/>
    <property type="match status" value="1"/>
</dbReference>
<organism evidence="13 14">
    <name type="scientific">Scyliorhinus torazame</name>
    <name type="common">Cloudy catshark</name>
    <name type="synonym">Catulus torazame</name>
    <dbReference type="NCBI Taxonomy" id="75743"/>
    <lineage>
        <taxon>Eukaryota</taxon>
        <taxon>Metazoa</taxon>
        <taxon>Chordata</taxon>
        <taxon>Craniata</taxon>
        <taxon>Vertebrata</taxon>
        <taxon>Chondrichthyes</taxon>
        <taxon>Elasmobranchii</taxon>
        <taxon>Galeomorphii</taxon>
        <taxon>Galeoidea</taxon>
        <taxon>Carcharhiniformes</taxon>
        <taxon>Scyliorhinidae</taxon>
        <taxon>Scyliorhinus</taxon>
    </lineage>
</organism>
<evidence type="ECO:0000313" key="14">
    <source>
        <dbReference type="Proteomes" id="UP000288216"/>
    </source>
</evidence>
<feature type="coiled-coil region" evidence="11">
    <location>
        <begin position="280"/>
        <end position="356"/>
    </location>
</feature>
<gene>
    <name evidence="13" type="ORF">scyTo_0014277</name>
</gene>
<keyword evidence="5" id="KW-0217">Developmental protein</keyword>
<protein>
    <recommendedName>
        <fullName evidence="4">Coiled-coil alpha-helical rod protein 1</fullName>
    </recommendedName>
    <alternativeName>
        <fullName evidence="10">Alpha-helical coiled-coil rod protein</fullName>
    </alternativeName>
</protein>
<keyword evidence="14" id="KW-1185">Reference proteome</keyword>
<dbReference type="GO" id="GO:0030154">
    <property type="term" value="P:cell differentiation"/>
    <property type="evidence" value="ECO:0007669"/>
    <property type="project" value="UniProtKB-KW"/>
</dbReference>
<dbReference type="OMA" id="QEINHAN"/>
<feature type="region of interest" description="Disordered" evidence="12">
    <location>
        <begin position="1"/>
        <end position="43"/>
    </location>
</feature>
<dbReference type="Proteomes" id="UP000288216">
    <property type="component" value="Unassembled WGS sequence"/>
</dbReference>
<feature type="region of interest" description="Disordered" evidence="12">
    <location>
        <begin position="530"/>
        <end position="553"/>
    </location>
</feature>
<evidence type="ECO:0000256" key="5">
    <source>
        <dbReference type="ARBA" id="ARBA00022473"/>
    </source>
</evidence>
<comment type="function">
    <text evidence="1">May be a regulator of keratinocyte proliferation or differentiation.</text>
</comment>
<dbReference type="EMBL" id="BFAA01007603">
    <property type="protein sequence ID" value="GCB61096.1"/>
    <property type="molecule type" value="Genomic_DNA"/>
</dbReference>
<proteinExistence type="predicted"/>
<dbReference type="GO" id="GO:0006611">
    <property type="term" value="P:protein export from nucleus"/>
    <property type="evidence" value="ECO:0007669"/>
    <property type="project" value="TreeGrafter"/>
</dbReference>
<feature type="coiled-coil region" evidence="11">
    <location>
        <begin position="116"/>
        <end position="227"/>
    </location>
</feature>
<evidence type="ECO:0000256" key="12">
    <source>
        <dbReference type="SAM" id="MobiDB-lite"/>
    </source>
</evidence>
<dbReference type="GO" id="GO:0005737">
    <property type="term" value="C:cytoplasm"/>
    <property type="evidence" value="ECO:0007669"/>
    <property type="project" value="UniProtKB-SubCell"/>
</dbReference>
<dbReference type="PANTHER" id="PTHR46822">
    <property type="entry name" value="COILED-COIL ALPHA-HELICAL ROD PROTEIN 1"/>
    <property type="match status" value="1"/>
</dbReference>
<evidence type="ECO:0000256" key="9">
    <source>
        <dbReference type="ARBA" id="ARBA00023242"/>
    </source>
</evidence>
<dbReference type="STRING" id="75743.A0A401NJP1"/>
<evidence type="ECO:0000256" key="1">
    <source>
        <dbReference type="ARBA" id="ARBA00003936"/>
    </source>
</evidence>
<comment type="subcellular location">
    <subcellularLocation>
        <location evidence="3">Cytoplasm</location>
    </subcellularLocation>
    <subcellularLocation>
        <location evidence="2">Nucleus</location>
    </subcellularLocation>
</comment>
<dbReference type="Pfam" id="PF07111">
    <property type="entry name" value="HCR"/>
    <property type="match status" value="1"/>
</dbReference>
<keyword evidence="8 11" id="KW-0175">Coiled coil</keyword>
<evidence type="ECO:0000256" key="11">
    <source>
        <dbReference type="SAM" id="Coils"/>
    </source>
</evidence>
<evidence type="ECO:0000256" key="6">
    <source>
        <dbReference type="ARBA" id="ARBA00022490"/>
    </source>
</evidence>
<name>A0A401NJP1_SCYTO</name>
<keyword evidence="7" id="KW-0221">Differentiation</keyword>
<comment type="caution">
    <text evidence="13">The sequence shown here is derived from an EMBL/GenBank/DDBJ whole genome shotgun (WGS) entry which is preliminary data.</text>
</comment>
<dbReference type="InterPro" id="IPR009800">
    <property type="entry name" value="HCR"/>
</dbReference>
<dbReference type="AlphaFoldDB" id="A0A401NJP1"/>
<evidence type="ECO:0000256" key="3">
    <source>
        <dbReference type="ARBA" id="ARBA00004496"/>
    </source>
</evidence>
<keyword evidence="9" id="KW-0539">Nucleus</keyword>
<keyword evidence="6" id="KW-0963">Cytoplasm</keyword>
<feature type="compositionally biased region" description="Basic and acidic residues" evidence="12">
    <location>
        <begin position="74"/>
        <end position="91"/>
    </location>
</feature>
<evidence type="ECO:0000256" key="2">
    <source>
        <dbReference type="ARBA" id="ARBA00004123"/>
    </source>
</evidence>
<dbReference type="GO" id="GO:0005814">
    <property type="term" value="C:centriole"/>
    <property type="evidence" value="ECO:0007669"/>
    <property type="project" value="TreeGrafter"/>
</dbReference>
<feature type="coiled-coil region" evidence="11">
    <location>
        <begin position="433"/>
        <end position="524"/>
    </location>
</feature>